<sequence length="109" mass="12501">MKMTNTQQIMTILVVVLGTMTTRFITFLIFPESKEPPQFVRYLGEVLPSAVLALLVIYAFKNYQIPFSQQNWYGFIATVVVIIIHLFKRNLLLSISIGTIVYMVLIQSL</sequence>
<evidence type="ECO:0000256" key="1">
    <source>
        <dbReference type="SAM" id="Phobius"/>
    </source>
</evidence>
<keyword evidence="1" id="KW-0472">Membrane</keyword>
<evidence type="ECO:0000313" key="2">
    <source>
        <dbReference type="EMBL" id="NLJ17291.1"/>
    </source>
</evidence>
<dbReference type="PIRSF" id="PIRSF003203">
    <property type="entry name" value="AzlD"/>
    <property type="match status" value="1"/>
</dbReference>
<evidence type="ECO:0000313" key="3">
    <source>
        <dbReference type="Proteomes" id="UP000541058"/>
    </source>
</evidence>
<name>A0A7X8GZC2_9LACT</name>
<feature type="transmembrane region" description="Helical" evidence="1">
    <location>
        <begin position="12"/>
        <end position="30"/>
    </location>
</feature>
<comment type="caution">
    <text evidence="2">The sequence shown here is derived from an EMBL/GenBank/DDBJ whole genome shotgun (WGS) entry which is preliminary data.</text>
</comment>
<dbReference type="Proteomes" id="UP000541058">
    <property type="component" value="Unassembled WGS sequence"/>
</dbReference>
<protein>
    <submittedName>
        <fullName evidence="2">Branched-chain amino acid transporter AzlD</fullName>
    </submittedName>
</protein>
<keyword evidence="1" id="KW-0812">Transmembrane</keyword>
<proteinExistence type="predicted"/>
<dbReference type="InterPro" id="IPR008407">
    <property type="entry name" value="Brnchd-chn_aa_trnsp_AzlD"/>
</dbReference>
<feature type="transmembrane region" description="Helical" evidence="1">
    <location>
        <begin position="42"/>
        <end position="60"/>
    </location>
</feature>
<gene>
    <name evidence="2" type="ORF">GX355_00345</name>
</gene>
<feature type="transmembrane region" description="Helical" evidence="1">
    <location>
        <begin position="72"/>
        <end position="105"/>
    </location>
</feature>
<dbReference type="AlphaFoldDB" id="A0A7X8GZC2"/>
<accession>A0A7X8GZC2</accession>
<dbReference type="Pfam" id="PF05437">
    <property type="entry name" value="AzlD"/>
    <property type="match status" value="1"/>
</dbReference>
<organism evidence="2 3">
    <name type="scientific">Globicatella sulfidifaciens</name>
    <dbReference type="NCBI Taxonomy" id="136093"/>
    <lineage>
        <taxon>Bacteria</taxon>
        <taxon>Bacillati</taxon>
        <taxon>Bacillota</taxon>
        <taxon>Bacilli</taxon>
        <taxon>Lactobacillales</taxon>
        <taxon>Aerococcaceae</taxon>
        <taxon>Globicatella</taxon>
    </lineage>
</organism>
<dbReference type="EMBL" id="JAAYSM010000010">
    <property type="protein sequence ID" value="NLJ17291.1"/>
    <property type="molecule type" value="Genomic_DNA"/>
</dbReference>
<reference evidence="2 3" key="1">
    <citation type="journal article" date="2020" name="Biotechnol. Biofuels">
        <title>New insights from the biogas microbiome by comprehensive genome-resolved metagenomics of nearly 1600 species originating from multiple anaerobic digesters.</title>
        <authorList>
            <person name="Campanaro S."/>
            <person name="Treu L."/>
            <person name="Rodriguez-R L.M."/>
            <person name="Kovalovszki A."/>
            <person name="Ziels R.M."/>
            <person name="Maus I."/>
            <person name="Zhu X."/>
            <person name="Kougias P.G."/>
            <person name="Basile A."/>
            <person name="Luo G."/>
            <person name="Schluter A."/>
            <person name="Konstantinidis K.T."/>
            <person name="Angelidaki I."/>
        </authorList>
    </citation>
    <scope>NUCLEOTIDE SEQUENCE [LARGE SCALE GENOMIC DNA]</scope>
    <source>
        <strain evidence="2">AS23ysBPME_34</strain>
    </source>
</reference>
<keyword evidence="1" id="KW-1133">Transmembrane helix</keyword>